<evidence type="ECO:0000259" key="6">
    <source>
        <dbReference type="PROSITE" id="PS50977"/>
    </source>
</evidence>
<dbReference type="AlphaFoldDB" id="A0A5P2AKP9"/>
<evidence type="ECO:0000256" key="3">
    <source>
        <dbReference type="ARBA" id="ARBA00023163"/>
    </source>
</evidence>
<evidence type="ECO:0000313" key="8">
    <source>
        <dbReference type="Proteomes" id="UP000324106"/>
    </source>
</evidence>
<accession>A0A5P2AKP9</accession>
<dbReference type="PANTHER" id="PTHR30055">
    <property type="entry name" value="HTH-TYPE TRANSCRIPTIONAL REGULATOR RUTR"/>
    <property type="match status" value="1"/>
</dbReference>
<dbReference type="Pfam" id="PF00440">
    <property type="entry name" value="TetR_N"/>
    <property type="match status" value="1"/>
</dbReference>
<evidence type="ECO:0000256" key="2">
    <source>
        <dbReference type="ARBA" id="ARBA00023125"/>
    </source>
</evidence>
<feature type="compositionally biased region" description="Basic residues" evidence="5">
    <location>
        <begin position="212"/>
        <end position="223"/>
    </location>
</feature>
<dbReference type="InterPro" id="IPR036271">
    <property type="entry name" value="Tet_transcr_reg_TetR-rel_C_sf"/>
</dbReference>
<dbReference type="Gene3D" id="1.10.357.10">
    <property type="entry name" value="Tetracycline Repressor, domain 2"/>
    <property type="match status" value="1"/>
</dbReference>
<proteinExistence type="predicted"/>
<feature type="DNA-binding region" description="H-T-H motif" evidence="4">
    <location>
        <begin position="37"/>
        <end position="56"/>
    </location>
</feature>
<dbReference type="GO" id="GO:0003700">
    <property type="term" value="F:DNA-binding transcription factor activity"/>
    <property type="evidence" value="ECO:0007669"/>
    <property type="project" value="TreeGrafter"/>
</dbReference>
<dbReference type="GO" id="GO:0000976">
    <property type="term" value="F:transcription cis-regulatory region binding"/>
    <property type="evidence" value="ECO:0007669"/>
    <property type="project" value="TreeGrafter"/>
</dbReference>
<dbReference type="PRINTS" id="PR00455">
    <property type="entry name" value="HTHTETR"/>
</dbReference>
<dbReference type="InterPro" id="IPR050109">
    <property type="entry name" value="HTH-type_TetR-like_transc_reg"/>
</dbReference>
<dbReference type="OrthoDB" id="4709704at2"/>
<gene>
    <name evidence="7" type="ORF">DEJ46_06470</name>
</gene>
<keyword evidence="1" id="KW-0805">Transcription regulation</keyword>
<evidence type="ECO:0000256" key="4">
    <source>
        <dbReference type="PROSITE-ProRule" id="PRU00335"/>
    </source>
</evidence>
<reference evidence="7 8" key="1">
    <citation type="submission" date="2018-05" db="EMBL/GenBank/DDBJ databases">
        <title>Streptomyces venezuelae.</title>
        <authorList>
            <person name="Kim W."/>
            <person name="Lee N."/>
            <person name="Cho B.-K."/>
        </authorList>
    </citation>
    <scope>NUCLEOTIDE SEQUENCE [LARGE SCALE GENOMIC DNA]</scope>
    <source>
        <strain evidence="7 8">ATCC 15068</strain>
    </source>
</reference>
<keyword evidence="2 4" id="KW-0238">DNA-binding</keyword>
<keyword evidence="3" id="KW-0804">Transcription</keyword>
<organism evidence="7 8">
    <name type="scientific">Streptomyces venezuelae</name>
    <dbReference type="NCBI Taxonomy" id="54571"/>
    <lineage>
        <taxon>Bacteria</taxon>
        <taxon>Bacillati</taxon>
        <taxon>Actinomycetota</taxon>
        <taxon>Actinomycetes</taxon>
        <taxon>Kitasatosporales</taxon>
        <taxon>Streptomycetaceae</taxon>
        <taxon>Streptomyces</taxon>
    </lineage>
</organism>
<evidence type="ECO:0000256" key="5">
    <source>
        <dbReference type="SAM" id="MobiDB-lite"/>
    </source>
</evidence>
<evidence type="ECO:0000256" key="1">
    <source>
        <dbReference type="ARBA" id="ARBA00023015"/>
    </source>
</evidence>
<dbReference type="EMBL" id="CP029194">
    <property type="protein sequence ID" value="QES18772.1"/>
    <property type="molecule type" value="Genomic_DNA"/>
</dbReference>
<sequence>MPKLWNETIEAHRNSVRDATLDAAAALVAEHGLMSVTMSRIAQETGIGRATLYKYFPDVESILVAWHERQVAHHLEQLEAVRDRITDPGRRLHAVLETYALISYERYERHGHHGTDMTALLHQGPTVTQAHERLRGLVRDLVAEGATGGALRADVAPDELAAYCLHALGAAAGLPSKAAVRRLVAVTLAGLSAEAHPVPAAPPAEAEDSLAHGHHGHHRHGSH</sequence>
<name>A0A5P2AKP9_STRVZ</name>
<dbReference type="Proteomes" id="UP000324106">
    <property type="component" value="Chromosome"/>
</dbReference>
<dbReference type="SUPFAM" id="SSF48498">
    <property type="entry name" value="Tetracyclin repressor-like, C-terminal domain"/>
    <property type="match status" value="1"/>
</dbReference>
<feature type="region of interest" description="Disordered" evidence="5">
    <location>
        <begin position="197"/>
        <end position="223"/>
    </location>
</feature>
<dbReference type="SUPFAM" id="SSF46689">
    <property type="entry name" value="Homeodomain-like"/>
    <property type="match status" value="1"/>
</dbReference>
<protein>
    <submittedName>
        <fullName evidence="7">TetR/AcrR family transcriptional regulator</fullName>
    </submittedName>
</protein>
<dbReference type="InterPro" id="IPR001647">
    <property type="entry name" value="HTH_TetR"/>
</dbReference>
<dbReference type="PROSITE" id="PS50977">
    <property type="entry name" value="HTH_TETR_2"/>
    <property type="match status" value="1"/>
</dbReference>
<dbReference type="PANTHER" id="PTHR30055:SF234">
    <property type="entry name" value="HTH-TYPE TRANSCRIPTIONAL REGULATOR BETI"/>
    <property type="match status" value="1"/>
</dbReference>
<evidence type="ECO:0000313" key="7">
    <source>
        <dbReference type="EMBL" id="QES18772.1"/>
    </source>
</evidence>
<feature type="domain" description="HTH tetR-type" evidence="6">
    <location>
        <begin position="14"/>
        <end position="74"/>
    </location>
</feature>
<dbReference type="RefSeq" id="WP_150264592.1">
    <property type="nucleotide sequence ID" value="NZ_CP029194.1"/>
</dbReference>
<dbReference type="InterPro" id="IPR009057">
    <property type="entry name" value="Homeodomain-like_sf"/>
</dbReference>